<dbReference type="GO" id="GO:0034993">
    <property type="term" value="C:meiotic nuclear membrane microtubule tethering complex"/>
    <property type="evidence" value="ECO:0007669"/>
    <property type="project" value="TreeGrafter"/>
</dbReference>
<evidence type="ECO:0000256" key="6">
    <source>
        <dbReference type="SAM" id="Phobius"/>
    </source>
</evidence>
<dbReference type="eggNOG" id="KOG2687">
    <property type="taxonomic scope" value="Eukaryota"/>
</dbReference>
<dbReference type="EMBL" id="DS268426">
    <property type="protein sequence ID" value="EFO92982.1"/>
    <property type="molecule type" value="Genomic_DNA"/>
</dbReference>
<dbReference type="STRING" id="31234.E3M6K5"/>
<evidence type="ECO:0000256" key="1">
    <source>
        <dbReference type="ARBA" id="ARBA00004370"/>
    </source>
</evidence>
<name>E3M6K5_CAERE</name>
<dbReference type="PROSITE" id="PS51469">
    <property type="entry name" value="SUN"/>
    <property type="match status" value="1"/>
</dbReference>
<protein>
    <recommendedName>
        <fullName evidence="7">SUN domain-containing protein</fullName>
    </recommendedName>
</protein>
<evidence type="ECO:0000313" key="9">
    <source>
        <dbReference type="Proteomes" id="UP000008281"/>
    </source>
</evidence>
<feature type="transmembrane region" description="Helical" evidence="6">
    <location>
        <begin position="412"/>
        <end position="438"/>
    </location>
</feature>
<evidence type="ECO:0000256" key="4">
    <source>
        <dbReference type="ARBA" id="ARBA00023136"/>
    </source>
</evidence>
<keyword evidence="9" id="KW-1185">Reference proteome</keyword>
<evidence type="ECO:0000256" key="5">
    <source>
        <dbReference type="SAM" id="MobiDB-lite"/>
    </source>
</evidence>
<dbReference type="GO" id="GO:0043495">
    <property type="term" value="F:protein-membrane adaptor activity"/>
    <property type="evidence" value="ECO:0007669"/>
    <property type="project" value="TreeGrafter"/>
</dbReference>
<dbReference type="AlphaFoldDB" id="E3M6K5"/>
<keyword evidence="3 6" id="KW-1133">Transmembrane helix</keyword>
<dbReference type="PANTHER" id="PTHR12911:SF2">
    <property type="entry name" value="SUN DOMAIN-CONTAINING PROTEIN 1"/>
    <property type="match status" value="1"/>
</dbReference>
<evidence type="ECO:0000259" key="7">
    <source>
        <dbReference type="PROSITE" id="PS51469"/>
    </source>
</evidence>
<reference evidence="8" key="1">
    <citation type="submission" date="2007-07" db="EMBL/GenBank/DDBJ databases">
        <title>PCAP assembly of the Caenorhabditis remanei genome.</title>
        <authorList>
            <consortium name="The Caenorhabditis remanei Sequencing Consortium"/>
            <person name="Wilson R.K."/>
        </authorList>
    </citation>
    <scope>NUCLEOTIDE SEQUENCE [LARGE SCALE GENOMIC DNA]</scope>
    <source>
        <strain evidence="8">PB4641</strain>
    </source>
</reference>
<feature type="region of interest" description="Disordered" evidence="5">
    <location>
        <begin position="1"/>
        <end position="27"/>
    </location>
</feature>
<feature type="domain" description="SUN" evidence="7">
    <location>
        <begin position="148"/>
        <end position="321"/>
    </location>
</feature>
<dbReference type="HOGENOM" id="CLU_029733_1_0_1"/>
<accession>E3M6K5</accession>
<evidence type="ECO:0000313" key="8">
    <source>
        <dbReference type="EMBL" id="EFO92982.1"/>
    </source>
</evidence>
<feature type="compositionally biased region" description="Basic and acidic residues" evidence="5">
    <location>
        <begin position="1"/>
        <end position="17"/>
    </location>
</feature>
<dbReference type="InterPro" id="IPR045119">
    <property type="entry name" value="SUN1-5"/>
</dbReference>
<proteinExistence type="predicted"/>
<dbReference type="Proteomes" id="UP000008281">
    <property type="component" value="Unassembled WGS sequence"/>
</dbReference>
<dbReference type="OrthoDB" id="5856013at2759"/>
<evidence type="ECO:0000256" key="3">
    <source>
        <dbReference type="ARBA" id="ARBA00022989"/>
    </source>
</evidence>
<feature type="transmembrane region" description="Helical" evidence="6">
    <location>
        <begin position="58"/>
        <end position="77"/>
    </location>
</feature>
<keyword evidence="4 6" id="KW-0472">Membrane</keyword>
<sequence length="444" mass="50852">MKYKTGAENKPFLRDVESPSDNPSNPFHFRKNEYFGNEKPIAKKESWHKVLNNRLRHYTVLEAFLFVFLVILLFKIYSLQSQIDTLERKLDSKKHAESHLMKTKEILEEKKVIHEIVQNVINPSSPFPKEKEGKVKLNSEFNAASLVLGASIETRQSSHSVSPGNSYFDIVSFALGSDQSEFSLLDRVELPVDKAWCTDDRKPVLTVNLADYIKPISVTYQHSKWNRTVPNGAPKLYDVVVSSFRVEILSRISFFQACIDGDCNQPLVSNCEYSKSGNQEQKCLISTDLPLVNKIQFRFHENHGNLNKTCVYLIRVYGEPSGSKEVKIQVKNQKEKEETAKICSRLAWFHDNIPVFYNGLVSFSNPILRNPNNFQASKNCSTLYSNNCCRECPNCCSECQINDSTLLNNLQFFIIFFVLFFILFPMYIAGISACCFGLKRFFGT</sequence>
<dbReference type="Pfam" id="PF07738">
    <property type="entry name" value="Sad1_UNC"/>
    <property type="match status" value="1"/>
</dbReference>
<dbReference type="PANTHER" id="PTHR12911">
    <property type="entry name" value="SAD1/UNC-84-LIKE PROTEIN-RELATED"/>
    <property type="match status" value="1"/>
</dbReference>
<keyword evidence="2 6" id="KW-0812">Transmembrane</keyword>
<dbReference type="InParanoid" id="E3M6K5"/>
<evidence type="ECO:0000256" key="2">
    <source>
        <dbReference type="ARBA" id="ARBA00022692"/>
    </source>
</evidence>
<comment type="subcellular location">
    <subcellularLocation>
        <location evidence="1">Membrane</location>
    </subcellularLocation>
</comment>
<gene>
    <name evidence="8" type="ORF">CRE_10156</name>
</gene>
<organism evidence="9">
    <name type="scientific">Caenorhabditis remanei</name>
    <name type="common">Caenorhabditis vulgaris</name>
    <dbReference type="NCBI Taxonomy" id="31234"/>
    <lineage>
        <taxon>Eukaryota</taxon>
        <taxon>Metazoa</taxon>
        <taxon>Ecdysozoa</taxon>
        <taxon>Nematoda</taxon>
        <taxon>Chromadorea</taxon>
        <taxon>Rhabditida</taxon>
        <taxon>Rhabditina</taxon>
        <taxon>Rhabditomorpha</taxon>
        <taxon>Rhabditoidea</taxon>
        <taxon>Rhabditidae</taxon>
        <taxon>Peloderinae</taxon>
        <taxon>Caenorhabditis</taxon>
    </lineage>
</organism>
<dbReference type="Gene3D" id="2.60.120.260">
    <property type="entry name" value="Galactose-binding domain-like"/>
    <property type="match status" value="1"/>
</dbReference>
<dbReference type="InterPro" id="IPR012919">
    <property type="entry name" value="SUN_dom"/>
</dbReference>